<keyword evidence="3" id="KW-1185">Reference proteome</keyword>
<name>A0ABN9X2Z7_9DINO</name>
<accession>A0ABN9X2Z7</accession>
<evidence type="ECO:0000313" key="3">
    <source>
        <dbReference type="Proteomes" id="UP001189429"/>
    </source>
</evidence>
<dbReference type="Proteomes" id="UP001189429">
    <property type="component" value="Unassembled WGS sequence"/>
</dbReference>
<organism evidence="2 3">
    <name type="scientific">Prorocentrum cordatum</name>
    <dbReference type="NCBI Taxonomy" id="2364126"/>
    <lineage>
        <taxon>Eukaryota</taxon>
        <taxon>Sar</taxon>
        <taxon>Alveolata</taxon>
        <taxon>Dinophyceae</taxon>
        <taxon>Prorocentrales</taxon>
        <taxon>Prorocentraceae</taxon>
        <taxon>Prorocentrum</taxon>
    </lineage>
</organism>
<reference evidence="2" key="1">
    <citation type="submission" date="2023-10" db="EMBL/GenBank/DDBJ databases">
        <authorList>
            <person name="Chen Y."/>
            <person name="Shah S."/>
            <person name="Dougan E. K."/>
            <person name="Thang M."/>
            <person name="Chan C."/>
        </authorList>
    </citation>
    <scope>NUCLEOTIDE SEQUENCE [LARGE SCALE GENOMIC DNA]</scope>
</reference>
<gene>
    <name evidence="2" type="ORF">PCOR1329_LOCUS71851</name>
</gene>
<evidence type="ECO:0000313" key="2">
    <source>
        <dbReference type="EMBL" id="CAK0892116.1"/>
    </source>
</evidence>
<sequence>MSQVKQSGARAESFFDGKGVTLKEDIMNALDAKLLAAPPAGAAPSADASAVPCSPRAAPSSGDKFEPSELVLAGGLVSQTLTGQVGRVCGQLGGRGQVEFLGVDGVKLTKPSSLLRDVGEAHDGLLEPDALAKHGTSAIPLLLAGIHVAQIYWEQ</sequence>
<proteinExistence type="predicted"/>
<comment type="caution">
    <text evidence="2">The sequence shown here is derived from an EMBL/GenBank/DDBJ whole genome shotgun (WGS) entry which is preliminary data.</text>
</comment>
<evidence type="ECO:0000256" key="1">
    <source>
        <dbReference type="SAM" id="MobiDB-lite"/>
    </source>
</evidence>
<protein>
    <submittedName>
        <fullName evidence="2">Uncharacterized protein</fullName>
    </submittedName>
</protein>
<dbReference type="EMBL" id="CAUYUJ010019565">
    <property type="protein sequence ID" value="CAK0892116.1"/>
    <property type="molecule type" value="Genomic_DNA"/>
</dbReference>
<feature type="region of interest" description="Disordered" evidence="1">
    <location>
        <begin position="44"/>
        <end position="65"/>
    </location>
</feature>